<evidence type="ECO:0000313" key="6">
    <source>
        <dbReference type="Proteomes" id="UP000308705"/>
    </source>
</evidence>
<dbReference type="Pfam" id="PF00005">
    <property type="entry name" value="ABC_tran"/>
    <property type="match status" value="1"/>
</dbReference>
<protein>
    <submittedName>
        <fullName evidence="5">ABC transporter ATP-binding protein</fullName>
    </submittedName>
</protein>
<dbReference type="OrthoDB" id="5296765at2"/>
<sequence>MSDQVPALEATGAGLRYGRAWALRGCFASVPQGRVAALVGPNGAGKSSLMRLAVGLRRASEGEVRVFGQPPRGANLPRVAFVAQDKPLYPELTVAETIRAGAGLNPRFDTQGARRRLDDLGIPQRKRIRQLSGGQRAQVAITLAVAKRADLVVLDEPLANLDPLARHEVMEGLMSAVAERGLTVLLSSHVVAELAEVCDHLILVSRGRVQVAGDIEELVSAHRLLVGPSGTTPAGSYDVIGRSDTERQTTLLARVRGPVHDPRWTARELSLEDMVLGYLRAPDAVLTPRPVAL</sequence>
<evidence type="ECO:0000259" key="4">
    <source>
        <dbReference type="PROSITE" id="PS50893"/>
    </source>
</evidence>
<dbReference type="EMBL" id="SZQA01000047">
    <property type="protein sequence ID" value="TKK81139.1"/>
    <property type="molecule type" value="Genomic_DNA"/>
</dbReference>
<dbReference type="InterPro" id="IPR051782">
    <property type="entry name" value="ABC_Transporter_VariousFunc"/>
</dbReference>
<keyword evidence="2" id="KW-0547">Nucleotide-binding</keyword>
<dbReference type="GO" id="GO:0005524">
    <property type="term" value="F:ATP binding"/>
    <property type="evidence" value="ECO:0007669"/>
    <property type="project" value="UniProtKB-KW"/>
</dbReference>
<dbReference type="GO" id="GO:0016887">
    <property type="term" value="F:ATP hydrolysis activity"/>
    <property type="evidence" value="ECO:0007669"/>
    <property type="project" value="InterPro"/>
</dbReference>
<dbReference type="PANTHER" id="PTHR42939:SF1">
    <property type="entry name" value="ABC TRANSPORTER ATP-BINDING PROTEIN ALBC-RELATED"/>
    <property type="match status" value="1"/>
</dbReference>
<evidence type="ECO:0000313" key="5">
    <source>
        <dbReference type="EMBL" id="TKK81139.1"/>
    </source>
</evidence>
<evidence type="ECO:0000256" key="2">
    <source>
        <dbReference type="ARBA" id="ARBA00022741"/>
    </source>
</evidence>
<keyword evidence="3 5" id="KW-0067">ATP-binding</keyword>
<dbReference type="Gene3D" id="3.40.50.300">
    <property type="entry name" value="P-loop containing nucleotide triphosphate hydrolases"/>
    <property type="match status" value="1"/>
</dbReference>
<dbReference type="PANTHER" id="PTHR42939">
    <property type="entry name" value="ABC TRANSPORTER ATP-BINDING PROTEIN ALBC-RELATED"/>
    <property type="match status" value="1"/>
</dbReference>
<keyword evidence="1" id="KW-0813">Transport</keyword>
<evidence type="ECO:0000256" key="3">
    <source>
        <dbReference type="ARBA" id="ARBA00022840"/>
    </source>
</evidence>
<dbReference type="RefSeq" id="WP_137251130.1">
    <property type="nucleotide sequence ID" value="NZ_SZQA01000047.1"/>
</dbReference>
<feature type="domain" description="ABC transporter" evidence="4">
    <location>
        <begin position="8"/>
        <end position="231"/>
    </location>
</feature>
<dbReference type="InterPro" id="IPR003593">
    <property type="entry name" value="AAA+_ATPase"/>
</dbReference>
<evidence type="ECO:0000256" key="1">
    <source>
        <dbReference type="ARBA" id="ARBA00022448"/>
    </source>
</evidence>
<organism evidence="5 6">
    <name type="scientific">Herbidospora galbida</name>
    <dbReference type="NCBI Taxonomy" id="2575442"/>
    <lineage>
        <taxon>Bacteria</taxon>
        <taxon>Bacillati</taxon>
        <taxon>Actinomycetota</taxon>
        <taxon>Actinomycetes</taxon>
        <taxon>Streptosporangiales</taxon>
        <taxon>Streptosporangiaceae</taxon>
        <taxon>Herbidospora</taxon>
    </lineage>
</organism>
<dbReference type="SUPFAM" id="SSF52540">
    <property type="entry name" value="P-loop containing nucleoside triphosphate hydrolases"/>
    <property type="match status" value="1"/>
</dbReference>
<keyword evidence="6" id="KW-1185">Reference proteome</keyword>
<dbReference type="CDD" id="cd03230">
    <property type="entry name" value="ABC_DR_subfamily_A"/>
    <property type="match status" value="1"/>
</dbReference>
<dbReference type="InterPro" id="IPR027417">
    <property type="entry name" value="P-loop_NTPase"/>
</dbReference>
<accession>A0A4U3LZR0</accession>
<reference evidence="5 6" key="1">
    <citation type="submission" date="2019-04" db="EMBL/GenBank/DDBJ databases">
        <title>Herbidospora sp. NEAU-GS14.nov., a novel actinomycete isolated from soil.</title>
        <authorList>
            <person name="Han L."/>
        </authorList>
    </citation>
    <scope>NUCLEOTIDE SEQUENCE [LARGE SCALE GENOMIC DNA]</scope>
    <source>
        <strain evidence="5 6">NEAU-GS14</strain>
    </source>
</reference>
<dbReference type="InterPro" id="IPR003439">
    <property type="entry name" value="ABC_transporter-like_ATP-bd"/>
</dbReference>
<name>A0A4U3LZR0_9ACTN</name>
<proteinExistence type="predicted"/>
<dbReference type="Proteomes" id="UP000308705">
    <property type="component" value="Unassembled WGS sequence"/>
</dbReference>
<dbReference type="AlphaFoldDB" id="A0A4U3LZR0"/>
<dbReference type="PROSITE" id="PS50893">
    <property type="entry name" value="ABC_TRANSPORTER_2"/>
    <property type="match status" value="1"/>
</dbReference>
<gene>
    <name evidence="5" type="ORF">FDA94_33785</name>
</gene>
<dbReference type="SMART" id="SM00382">
    <property type="entry name" value="AAA"/>
    <property type="match status" value="1"/>
</dbReference>
<comment type="caution">
    <text evidence="5">The sequence shown here is derived from an EMBL/GenBank/DDBJ whole genome shotgun (WGS) entry which is preliminary data.</text>
</comment>